<dbReference type="PANTHER" id="PTHR30218">
    <property type="entry name" value="POLYPHOSPHATE KINASE"/>
    <property type="match status" value="1"/>
</dbReference>
<feature type="active site" description="Phosphohistidine intermediate" evidence="6">
    <location>
        <position position="457"/>
    </location>
</feature>
<dbReference type="SUPFAM" id="SSF56024">
    <property type="entry name" value="Phospholipase D/nuclease"/>
    <property type="match status" value="2"/>
</dbReference>
<feature type="binding site" evidence="6">
    <location>
        <position position="613"/>
    </location>
    <ligand>
        <name>ATP</name>
        <dbReference type="ChEBI" id="CHEBI:30616"/>
    </ligand>
</feature>
<dbReference type="Pfam" id="PF02503">
    <property type="entry name" value="PP_kinase"/>
    <property type="match status" value="1"/>
</dbReference>
<keyword evidence="1 6" id="KW-0597">Phosphoprotein</keyword>
<evidence type="ECO:0000259" key="10">
    <source>
        <dbReference type="Pfam" id="PF13089"/>
    </source>
</evidence>
<dbReference type="Gene3D" id="3.30.1840.10">
    <property type="entry name" value="Polyphosphate kinase middle domain"/>
    <property type="match status" value="1"/>
</dbReference>
<dbReference type="Pfam" id="PF17941">
    <property type="entry name" value="PP_kinase_C_1"/>
    <property type="match status" value="1"/>
</dbReference>
<dbReference type="InterPro" id="IPR025200">
    <property type="entry name" value="PPK_C_dom2"/>
</dbReference>
<dbReference type="HAMAP" id="MF_00347">
    <property type="entry name" value="Polyphosphate_kinase"/>
    <property type="match status" value="1"/>
</dbReference>
<evidence type="ECO:0000256" key="6">
    <source>
        <dbReference type="HAMAP-Rule" id="MF_00347"/>
    </source>
</evidence>
<comment type="similarity">
    <text evidence="6 7">Belongs to the polyphosphate kinase 1 (PPK1) family.</text>
</comment>
<feature type="domain" description="Polyphosphate kinase C-terminal" evidence="11">
    <location>
        <begin position="527"/>
        <end position="693"/>
    </location>
</feature>
<accession>A0A7U7G6K7</accession>
<dbReference type="PIRSF" id="PIRSF015589">
    <property type="entry name" value="PP_kinase"/>
    <property type="match status" value="1"/>
</dbReference>
<keyword evidence="3 6" id="KW-0547">Nucleotide-binding</keyword>
<dbReference type="Gene3D" id="3.30.870.10">
    <property type="entry name" value="Endonuclease Chain A"/>
    <property type="match status" value="2"/>
</dbReference>
<feature type="binding site" evidence="6">
    <location>
        <position position="76"/>
    </location>
    <ligand>
        <name>ATP</name>
        <dbReference type="ChEBI" id="CHEBI:30616"/>
    </ligand>
</feature>
<reference evidence="13 14" key="1">
    <citation type="journal article" date="2014" name="Genome Biol. Evol.">
        <title>Acetic acid bacteria genomes reveal functional traits for adaptation to life in insect guts.</title>
        <authorList>
            <person name="Chouaia B."/>
            <person name="Gaiarsa S."/>
            <person name="Crotti E."/>
            <person name="Comandatore F."/>
            <person name="Degli Esposti M."/>
            <person name="Ricci I."/>
            <person name="Alma A."/>
            <person name="Favia G."/>
            <person name="Bandi C."/>
            <person name="Daffonchio D."/>
        </authorList>
    </citation>
    <scope>NUCLEOTIDE SEQUENCE [LARGE SCALE GENOMIC DNA]</scope>
    <source>
        <strain evidence="14">AM169</strain>
    </source>
</reference>
<evidence type="ECO:0000256" key="3">
    <source>
        <dbReference type="ARBA" id="ARBA00022741"/>
    </source>
</evidence>
<name>A0A7U7G6K7_9PROT</name>
<gene>
    <name evidence="6" type="primary">ppk</name>
    <name evidence="13" type="ORF">SACS_1324</name>
</gene>
<dbReference type="Gene3D" id="1.20.58.310">
    <property type="entry name" value="Polyphosphate kinase N-terminal domain"/>
    <property type="match status" value="1"/>
</dbReference>
<comment type="cofactor">
    <cofactor evidence="6">
        <name>Mg(2+)</name>
        <dbReference type="ChEBI" id="CHEBI:18420"/>
    </cofactor>
</comment>
<protein>
    <recommendedName>
        <fullName evidence="6 7">Polyphosphate kinase</fullName>
        <ecNumber evidence="6 7">2.7.4.1</ecNumber>
    </recommendedName>
    <alternativeName>
        <fullName evidence="6">ATP-polyphosphate phosphotransferase</fullName>
    </alternativeName>
    <alternativeName>
        <fullName evidence="6">Polyphosphoric acid kinase</fullName>
    </alternativeName>
</protein>
<comment type="caution">
    <text evidence="13">The sequence shown here is derived from an EMBL/GenBank/DDBJ whole genome shotgun (WGS) entry which is preliminary data.</text>
</comment>
<evidence type="ECO:0000256" key="2">
    <source>
        <dbReference type="ARBA" id="ARBA00022679"/>
    </source>
</evidence>
<dbReference type="InterPro" id="IPR024953">
    <property type="entry name" value="PP_kinase_middle"/>
</dbReference>
<keyword evidence="2 6" id="KW-0808">Transferase</keyword>
<dbReference type="Pfam" id="PF13089">
    <property type="entry name" value="PP_kinase_N"/>
    <property type="match status" value="1"/>
</dbReference>
<feature type="binding site" evidence="6">
    <location>
        <position position="585"/>
    </location>
    <ligand>
        <name>ATP</name>
        <dbReference type="ChEBI" id="CHEBI:30616"/>
    </ligand>
</feature>
<dbReference type="PANTHER" id="PTHR30218:SF0">
    <property type="entry name" value="POLYPHOSPHATE KINASE"/>
    <property type="match status" value="1"/>
</dbReference>
<dbReference type="EC" id="2.7.4.1" evidence="6 7"/>
<evidence type="ECO:0000256" key="5">
    <source>
        <dbReference type="ARBA" id="ARBA00022840"/>
    </source>
</evidence>
<dbReference type="NCBIfam" id="NF003919">
    <property type="entry name" value="PRK05443.1-4"/>
    <property type="match status" value="1"/>
</dbReference>
<dbReference type="InterPro" id="IPR041108">
    <property type="entry name" value="PP_kinase_C_1"/>
</dbReference>
<dbReference type="GO" id="GO:0009358">
    <property type="term" value="C:polyphosphate kinase complex"/>
    <property type="evidence" value="ECO:0007669"/>
    <property type="project" value="InterPro"/>
</dbReference>
<dbReference type="InterPro" id="IPR025198">
    <property type="entry name" value="PPK_N_dom"/>
</dbReference>
<feature type="binding site" evidence="6">
    <location>
        <position position="490"/>
    </location>
    <ligand>
        <name>ATP</name>
        <dbReference type="ChEBI" id="CHEBI:30616"/>
    </ligand>
</feature>
<evidence type="ECO:0000313" key="13">
    <source>
        <dbReference type="EMBL" id="CDG34062.1"/>
    </source>
</evidence>
<sequence length="734" mass="82935">MPADQPGEETVMSNIGNMAFVETNMASEAMTKKHQTRFINRELGWLDFNQRVLDEAENPAAPLLERLRFLSISAGNMDEFYAVRVAGLVHQLKDGSGKKSPDGLTPAQQLETVRHQAWHLQGEQQRIWGDMLKELRDENILIRNVEKLHHHDQEWLSKYFDSQLFPVLTPLTLNPTHPLPFIFSGGQALVLRLKDPKTDHHMMDGMVVLPEQLPRFIRLPDQDDTIRFVLLEDVISRFAKRLYPGLHASRSGMLRLVRDLDVELEEDAEDLLNSFEKAVKERRRGACIHLEVDGRLPGHLIRKLGVAKDDVVHLPTMVGVGDVKQLIVSDRPELLFRPYHPSIPQRVLKHDGDYFATIREADLVVHHPYESFDTVVHFLQQAARDPDVLSIKQSIYRTSHDSPIVDALIEAVEAGKSVTVEVELRARFDEEANIRLARALETRGVQVVYGLAAYKTHAKMILVVRREGDHLQSYAHYGTGNYHPNTAKIYTDISYFTCNPVLVDDCARLFNCITGAAVPELHAVAFSPLTIRPTLEKLVREEMEHVSAGRPGQIWLKMNSLVDRKLIELLYEASQAGVKITIVVRGMCSLRPGVPGLSEGIEVRSIVGRYLEHARVFAFGNGCELPSRQAKLYIASADWMKRNMDRRIEAMVPITDTESHDRILGEIMVVNVHDTLQSWVMLPDGRWKRVEPGESPLSAHEYFMEKASASAKEADTPANPRLDSEDGEGPAKEA</sequence>
<dbReference type="NCBIfam" id="TIGR03705">
    <property type="entry name" value="poly_P_kin"/>
    <property type="match status" value="1"/>
</dbReference>
<dbReference type="CDD" id="cd09168">
    <property type="entry name" value="PLDc_PaPPK1_C2_like"/>
    <property type="match status" value="1"/>
</dbReference>
<dbReference type="GO" id="GO:0046872">
    <property type="term" value="F:metal ion binding"/>
    <property type="evidence" value="ECO:0007669"/>
    <property type="project" value="UniProtKB-KW"/>
</dbReference>
<keyword evidence="4 6" id="KW-0418">Kinase</keyword>
<feature type="binding site" evidence="6">
    <location>
        <position position="427"/>
    </location>
    <ligand>
        <name>Mg(2+)</name>
        <dbReference type="ChEBI" id="CHEBI:18420"/>
    </ligand>
</feature>
<organism evidence="13 14">
    <name type="scientific">Parasaccharibacter apium</name>
    <dbReference type="NCBI Taxonomy" id="1510841"/>
    <lineage>
        <taxon>Bacteria</taxon>
        <taxon>Pseudomonadati</taxon>
        <taxon>Pseudomonadota</taxon>
        <taxon>Alphaproteobacteria</taxon>
        <taxon>Acetobacterales</taxon>
        <taxon>Acetobacteraceae</taxon>
        <taxon>Parasaccharibacter</taxon>
    </lineage>
</organism>
<evidence type="ECO:0000256" key="8">
    <source>
        <dbReference type="SAM" id="MobiDB-lite"/>
    </source>
</evidence>
<feature type="domain" description="Polyphosphate kinase N-terminal" evidence="10">
    <location>
        <begin position="38"/>
        <end position="142"/>
    </location>
</feature>
<evidence type="ECO:0000259" key="12">
    <source>
        <dbReference type="Pfam" id="PF17941"/>
    </source>
</evidence>
<dbReference type="InterPro" id="IPR036830">
    <property type="entry name" value="PP_kinase_middle_dom_sf"/>
</dbReference>
<evidence type="ECO:0000259" key="9">
    <source>
        <dbReference type="Pfam" id="PF02503"/>
    </source>
</evidence>
<evidence type="ECO:0000256" key="7">
    <source>
        <dbReference type="RuleBase" id="RU003800"/>
    </source>
</evidence>
<dbReference type="EMBL" id="CBLY010000006">
    <property type="protein sequence ID" value="CDG34062.1"/>
    <property type="molecule type" value="Genomic_DNA"/>
</dbReference>
<dbReference type="GO" id="GO:0006799">
    <property type="term" value="P:polyphosphate biosynthetic process"/>
    <property type="evidence" value="ECO:0007669"/>
    <property type="project" value="UniProtKB-UniRule"/>
</dbReference>
<keyword evidence="6" id="KW-0460">Magnesium</keyword>
<dbReference type="GO" id="GO:0008976">
    <property type="term" value="F:polyphosphate kinase activity"/>
    <property type="evidence" value="ECO:0007669"/>
    <property type="project" value="UniProtKB-UniRule"/>
</dbReference>
<comment type="PTM">
    <text evidence="6 7">An intermediate of this reaction is the autophosphorylated ppk in which a phosphate is covalently linked to a histidine residue through a N-P bond.</text>
</comment>
<dbReference type="InterPro" id="IPR036832">
    <property type="entry name" value="PPK_N_dom_sf"/>
</dbReference>
<dbReference type="AlphaFoldDB" id="A0A7U7G6K7"/>
<dbReference type="Proteomes" id="UP000027590">
    <property type="component" value="Unassembled WGS sequence"/>
</dbReference>
<feature type="region of interest" description="Disordered" evidence="8">
    <location>
        <begin position="704"/>
        <end position="734"/>
    </location>
</feature>
<evidence type="ECO:0000256" key="1">
    <source>
        <dbReference type="ARBA" id="ARBA00022553"/>
    </source>
</evidence>
<proteinExistence type="inferred from homology"/>
<keyword evidence="5 6" id="KW-0067">ATP-binding</keyword>
<comment type="catalytic activity">
    <reaction evidence="6 7">
        <text>[phosphate](n) + ATP = [phosphate](n+1) + ADP</text>
        <dbReference type="Rhea" id="RHEA:19573"/>
        <dbReference type="Rhea" id="RHEA-COMP:9859"/>
        <dbReference type="Rhea" id="RHEA-COMP:14280"/>
        <dbReference type="ChEBI" id="CHEBI:16838"/>
        <dbReference type="ChEBI" id="CHEBI:30616"/>
        <dbReference type="ChEBI" id="CHEBI:456216"/>
        <dbReference type="EC" id="2.7.4.1"/>
    </reaction>
</comment>
<dbReference type="SUPFAM" id="SSF143724">
    <property type="entry name" value="PHP14-like"/>
    <property type="match status" value="1"/>
</dbReference>
<dbReference type="CDD" id="cd09165">
    <property type="entry name" value="PLDc_PaPPK1_C1_like"/>
    <property type="match status" value="1"/>
</dbReference>
<feature type="domain" description="Polyphosphate kinase middle" evidence="9">
    <location>
        <begin position="152"/>
        <end position="326"/>
    </location>
</feature>
<dbReference type="SUPFAM" id="SSF140356">
    <property type="entry name" value="PPK N-terminal domain-like"/>
    <property type="match status" value="1"/>
</dbReference>
<dbReference type="InterPro" id="IPR003414">
    <property type="entry name" value="PP_kinase"/>
</dbReference>
<dbReference type="NCBIfam" id="NF003918">
    <property type="entry name" value="PRK05443.1-2"/>
    <property type="match status" value="1"/>
</dbReference>
<feature type="binding site" evidence="6">
    <location>
        <position position="397"/>
    </location>
    <ligand>
        <name>Mg(2+)</name>
        <dbReference type="ChEBI" id="CHEBI:18420"/>
    </ligand>
</feature>
<dbReference type="GO" id="GO:0005524">
    <property type="term" value="F:ATP binding"/>
    <property type="evidence" value="ECO:0007669"/>
    <property type="project" value="UniProtKB-KW"/>
</dbReference>
<dbReference type="NCBIfam" id="NF003917">
    <property type="entry name" value="PRK05443.1-1"/>
    <property type="match status" value="1"/>
</dbReference>
<dbReference type="Pfam" id="PF13090">
    <property type="entry name" value="PP_kinase_C"/>
    <property type="match status" value="1"/>
</dbReference>
<evidence type="ECO:0000313" key="14">
    <source>
        <dbReference type="Proteomes" id="UP000027590"/>
    </source>
</evidence>
<feature type="domain" description="Polyphosphate kinase C-terminal" evidence="12">
    <location>
        <begin position="354"/>
        <end position="516"/>
    </location>
</feature>
<dbReference type="NCBIfam" id="NF003921">
    <property type="entry name" value="PRK05443.2-2"/>
    <property type="match status" value="1"/>
</dbReference>
<reference evidence="13 14" key="2">
    <citation type="journal article" date="2014" name="PLoS ONE">
        <title>Evolution of mitochondria reconstructed from the energy metabolism of living bacteria.</title>
        <authorList>
            <person name="Degli Esposti M."/>
            <person name="Chouaia B."/>
            <person name="Comandatore F."/>
            <person name="Crotti E."/>
            <person name="Sassera D."/>
            <person name="Lievens P.M."/>
            <person name="Daffonchio D."/>
            <person name="Bandi C."/>
        </authorList>
    </citation>
    <scope>NUCLEOTIDE SEQUENCE [LARGE SCALE GENOMIC DNA]</scope>
    <source>
        <strain evidence="14">AM169</strain>
    </source>
</reference>
<evidence type="ECO:0000259" key="11">
    <source>
        <dbReference type="Pfam" id="PF13090"/>
    </source>
</evidence>
<evidence type="ECO:0000256" key="4">
    <source>
        <dbReference type="ARBA" id="ARBA00022777"/>
    </source>
</evidence>
<comment type="function">
    <text evidence="6 7">Catalyzes the reversible transfer of the terminal phosphate of ATP to form a long-chain polyphosphate (polyP).</text>
</comment>
<keyword evidence="6" id="KW-0479">Metal-binding</keyword>